<name>A0A061S7N2_9CHLO</name>
<dbReference type="PROSITE" id="PS50127">
    <property type="entry name" value="UBC_2"/>
    <property type="match status" value="1"/>
</dbReference>
<dbReference type="Gene3D" id="3.10.110.10">
    <property type="entry name" value="Ubiquitin Conjugating Enzyme"/>
    <property type="match status" value="1"/>
</dbReference>
<feature type="domain" description="UBC core" evidence="1">
    <location>
        <begin position="27"/>
        <end position="103"/>
    </location>
</feature>
<organism evidence="2">
    <name type="scientific">Tetraselmis sp. GSL018</name>
    <dbReference type="NCBI Taxonomy" id="582737"/>
    <lineage>
        <taxon>Eukaryota</taxon>
        <taxon>Viridiplantae</taxon>
        <taxon>Chlorophyta</taxon>
        <taxon>core chlorophytes</taxon>
        <taxon>Chlorodendrophyceae</taxon>
        <taxon>Chlorodendrales</taxon>
        <taxon>Chlorodendraceae</taxon>
        <taxon>Tetraselmis</taxon>
    </lineage>
</organism>
<accession>A0A061S7N2</accession>
<dbReference type="SUPFAM" id="SSF54495">
    <property type="entry name" value="UBC-like"/>
    <property type="match status" value="1"/>
</dbReference>
<gene>
    <name evidence="2" type="ORF">TSPGSL018_13707</name>
</gene>
<dbReference type="EMBL" id="GBEZ01006356">
    <property type="protein sequence ID" value="JAC79034.1"/>
    <property type="molecule type" value="Transcribed_RNA"/>
</dbReference>
<dbReference type="AlphaFoldDB" id="A0A061S7N2"/>
<dbReference type="InterPro" id="IPR016135">
    <property type="entry name" value="UBQ-conjugating_enzyme/RWD"/>
</dbReference>
<evidence type="ECO:0000313" key="2">
    <source>
        <dbReference type="EMBL" id="JAC79034.1"/>
    </source>
</evidence>
<dbReference type="CDD" id="cd23794">
    <property type="entry name" value="UBCc_UBE2F_UBE2M"/>
    <property type="match status" value="1"/>
</dbReference>
<reference evidence="2" key="1">
    <citation type="submission" date="2014-05" db="EMBL/GenBank/DDBJ databases">
        <title>The transcriptome of the halophilic microalga Tetraselmis sp. GSL018 isolated from the Great Salt Lake, Utah.</title>
        <authorList>
            <person name="Jinkerson R.E."/>
            <person name="D'Adamo S."/>
            <person name="Posewitz M.C."/>
        </authorList>
    </citation>
    <scope>NUCLEOTIDE SEQUENCE</scope>
    <source>
        <strain evidence="2">GSL018</strain>
    </source>
</reference>
<protein>
    <submittedName>
        <fullName evidence="2">Nedd8-conjugating enzyme ubc12-like</fullName>
    </submittedName>
</protein>
<dbReference type="Pfam" id="PF00179">
    <property type="entry name" value="UQ_con"/>
    <property type="match status" value="1"/>
</dbReference>
<evidence type="ECO:0000259" key="1">
    <source>
        <dbReference type="PROSITE" id="PS50127"/>
    </source>
</evidence>
<dbReference type="InterPro" id="IPR000608">
    <property type="entry name" value="UBC"/>
</dbReference>
<sequence length="103" mass="11467">MIKLFSVKDKQQKEAAAASNGKIKQSAGELRLQKDMSELNLSNNMSIHFPDGKDKIMNFVVIISPDEGFYRGGSFEFSFSIPSSYPHEAPKVKCKTKVLARPS</sequence>
<proteinExistence type="predicted"/>